<gene>
    <name evidence="1" type="ORF">A2572_02605</name>
</gene>
<dbReference type="Proteomes" id="UP000179237">
    <property type="component" value="Unassembled WGS sequence"/>
</dbReference>
<name>A0A1F5FW69_9BACT</name>
<organism evidence="1 2">
    <name type="scientific">Candidatus Collierbacteria bacterium RIFOXYD1_FULL_40_9</name>
    <dbReference type="NCBI Taxonomy" id="1817731"/>
    <lineage>
        <taxon>Bacteria</taxon>
        <taxon>Candidatus Collieribacteriota</taxon>
    </lineage>
</organism>
<protein>
    <submittedName>
        <fullName evidence="1">Uncharacterized protein</fullName>
    </submittedName>
</protein>
<dbReference type="AlphaFoldDB" id="A0A1F5FW69"/>
<reference evidence="1 2" key="1">
    <citation type="journal article" date="2016" name="Nat. Commun.">
        <title>Thousands of microbial genomes shed light on interconnected biogeochemical processes in an aquifer system.</title>
        <authorList>
            <person name="Anantharaman K."/>
            <person name="Brown C.T."/>
            <person name="Hug L.A."/>
            <person name="Sharon I."/>
            <person name="Castelle C.J."/>
            <person name="Probst A.J."/>
            <person name="Thomas B.C."/>
            <person name="Singh A."/>
            <person name="Wilkins M.J."/>
            <person name="Karaoz U."/>
            <person name="Brodie E.L."/>
            <person name="Williams K.H."/>
            <person name="Hubbard S.S."/>
            <person name="Banfield J.F."/>
        </authorList>
    </citation>
    <scope>NUCLEOTIDE SEQUENCE [LARGE SCALE GENOMIC DNA]</scope>
</reference>
<evidence type="ECO:0000313" key="2">
    <source>
        <dbReference type="Proteomes" id="UP000179237"/>
    </source>
</evidence>
<proteinExistence type="predicted"/>
<evidence type="ECO:0000313" key="1">
    <source>
        <dbReference type="EMBL" id="OGD83835.1"/>
    </source>
</evidence>
<comment type="caution">
    <text evidence="1">The sequence shown here is derived from an EMBL/GenBank/DDBJ whole genome shotgun (WGS) entry which is preliminary data.</text>
</comment>
<sequence length="73" mass="8248">MSNRDSAVIIAIATIDGKLQSINYNEDIVSKGEPVQKYLSYLVCEAKYDMVGVFLFVLSNGDQRVQYTLQIRD</sequence>
<dbReference type="EMBL" id="MFAQ01000007">
    <property type="protein sequence ID" value="OGD83835.1"/>
    <property type="molecule type" value="Genomic_DNA"/>
</dbReference>
<accession>A0A1F5FW69</accession>